<evidence type="ECO:0000256" key="1">
    <source>
        <dbReference type="SAM" id="Coils"/>
    </source>
</evidence>
<keyword evidence="1" id="KW-0175">Coiled coil</keyword>
<evidence type="ECO:0000313" key="2">
    <source>
        <dbReference type="EMBL" id="SVA02276.1"/>
    </source>
</evidence>
<protein>
    <submittedName>
        <fullName evidence="2">Uncharacterized protein</fullName>
    </submittedName>
</protein>
<name>A0A381SE74_9ZZZZ</name>
<sequence>MTISIGQLNEEKQGLQVDFDKLAKNIKQVEVDLGQMKANLNAINGAIQQVNKLIGMTGDNPVKTEDVKKV</sequence>
<feature type="coiled-coil region" evidence="1">
    <location>
        <begin position="5"/>
        <end position="39"/>
    </location>
</feature>
<organism evidence="2">
    <name type="scientific">marine metagenome</name>
    <dbReference type="NCBI Taxonomy" id="408172"/>
    <lineage>
        <taxon>unclassified sequences</taxon>
        <taxon>metagenomes</taxon>
        <taxon>ecological metagenomes</taxon>
    </lineage>
</organism>
<dbReference type="EMBL" id="UINC01002988">
    <property type="protein sequence ID" value="SVA02276.1"/>
    <property type="molecule type" value="Genomic_DNA"/>
</dbReference>
<reference evidence="2" key="1">
    <citation type="submission" date="2018-05" db="EMBL/GenBank/DDBJ databases">
        <authorList>
            <person name="Lanie J.A."/>
            <person name="Ng W.-L."/>
            <person name="Kazmierczak K.M."/>
            <person name="Andrzejewski T.M."/>
            <person name="Davidsen T.M."/>
            <person name="Wayne K.J."/>
            <person name="Tettelin H."/>
            <person name="Glass J.I."/>
            <person name="Rusch D."/>
            <person name="Podicherti R."/>
            <person name="Tsui H.-C.T."/>
            <person name="Winkler M.E."/>
        </authorList>
    </citation>
    <scope>NUCLEOTIDE SEQUENCE</scope>
</reference>
<gene>
    <name evidence="2" type="ORF">METZ01_LOCUS55130</name>
</gene>
<proteinExistence type="predicted"/>
<accession>A0A381SE74</accession>
<dbReference type="AlphaFoldDB" id="A0A381SE74"/>